<evidence type="ECO:0000313" key="1">
    <source>
        <dbReference type="EMBL" id="KMS73588.1"/>
    </source>
</evidence>
<dbReference type="Proteomes" id="UP000037432">
    <property type="component" value="Unassembled WGS sequence"/>
</dbReference>
<dbReference type="AlphaFoldDB" id="A0A0J7ZEF1"/>
<protein>
    <submittedName>
        <fullName evidence="1">Uncharacterized protein</fullName>
    </submittedName>
</protein>
<evidence type="ECO:0000313" key="2">
    <source>
        <dbReference type="Proteomes" id="UP000037432"/>
    </source>
</evidence>
<proteinExistence type="predicted"/>
<accession>A0A0J7ZEF1</accession>
<dbReference type="EMBL" id="LFNT01000018">
    <property type="protein sequence ID" value="KMS73588.1"/>
    <property type="molecule type" value="Genomic_DNA"/>
</dbReference>
<sequence length="146" mass="16853">MMIHAHIAAETVDVLDQVVYYWRRREAGEPSITQRIYEPDNLADLMHAVRVTGDIIRVHAPELIDVYERNVCLGDLRIAVAALLKNTAEELDTALEIGWNLLVQMNREVIEGLPEPYRTQTELFLQRDFDELREARRALESLPSSR</sequence>
<comment type="caution">
    <text evidence="1">The sequence shown here is derived from an EMBL/GenBank/DDBJ whole genome shotgun (WGS) entry which is preliminary data.</text>
</comment>
<organism evidence="1 2">
    <name type="scientific">Streptomyces viridochromogenes</name>
    <dbReference type="NCBI Taxonomy" id="1938"/>
    <lineage>
        <taxon>Bacteria</taxon>
        <taxon>Bacillati</taxon>
        <taxon>Actinomycetota</taxon>
        <taxon>Actinomycetes</taxon>
        <taxon>Kitasatosporales</taxon>
        <taxon>Streptomycetaceae</taxon>
        <taxon>Streptomyces</taxon>
    </lineage>
</organism>
<name>A0A0J7ZEF1_STRVR</name>
<reference evidence="1 2" key="1">
    <citation type="submission" date="2015-06" db="EMBL/GenBank/DDBJ databases">
        <authorList>
            <person name="Ju K.-S."/>
            <person name="Doroghazi J.R."/>
            <person name="Metcalf W.W."/>
        </authorList>
    </citation>
    <scope>NUCLEOTIDE SEQUENCE [LARGE SCALE GENOMIC DNA]</scope>
    <source>
        <strain evidence="1 2">NRRL 3414</strain>
    </source>
</reference>
<gene>
    <name evidence="1" type="ORF">ACM01_17740</name>
</gene>
<dbReference type="PATRIC" id="fig|1938.3.peg.1286"/>